<accession>A0ABD2YTM0</accession>
<evidence type="ECO:0000256" key="4">
    <source>
        <dbReference type="ARBA" id="ARBA00005881"/>
    </source>
</evidence>
<comment type="pathway">
    <text evidence="3">tRNA modification; 5-methoxycarbonylmethyl-2-thiouridine-tRNA biosynthesis.</text>
</comment>
<dbReference type="InterPro" id="IPR019775">
    <property type="entry name" value="WD40_repeat_CS"/>
</dbReference>
<keyword evidence="8" id="KW-0819">tRNA processing</keyword>
<comment type="caution">
    <text evidence="12">The sequence shown here is derived from an EMBL/GenBank/DDBJ whole genome shotgun (WGS) entry which is preliminary data.</text>
</comment>
<evidence type="ECO:0000256" key="5">
    <source>
        <dbReference type="ARBA" id="ARBA00020267"/>
    </source>
</evidence>
<keyword evidence="13" id="KW-1185">Reference proteome</keyword>
<evidence type="ECO:0000256" key="10">
    <source>
        <dbReference type="ARBA" id="ARBA00023242"/>
    </source>
</evidence>
<evidence type="ECO:0000256" key="7">
    <source>
        <dbReference type="ARBA" id="ARBA00022574"/>
    </source>
</evidence>
<evidence type="ECO:0000256" key="3">
    <source>
        <dbReference type="ARBA" id="ARBA00005043"/>
    </source>
</evidence>
<comment type="subcellular location">
    <subcellularLocation>
        <location evidence="2">Cytoplasm</location>
    </subcellularLocation>
    <subcellularLocation>
        <location evidence="1">Nucleus</location>
    </subcellularLocation>
</comment>
<evidence type="ECO:0000256" key="8">
    <source>
        <dbReference type="ARBA" id="ARBA00022694"/>
    </source>
</evidence>
<gene>
    <name evidence="12" type="ORF">ACH5RR_030111</name>
</gene>
<sequence>MERHYLLSGDADGAIILWEYCIVNKQTMVVLSLAELPRKSGYLALAMGGLDNKIIFFVFVLACQLKGHTDWIRSLDFSLPIHENGETCILLVSSSQDKGIRIWNIALCDSLDNNMKEEISLASFIKGPVFVADLSPYQVSMESLLIGHEDWVYSVEWQPLPS</sequence>
<evidence type="ECO:0000256" key="1">
    <source>
        <dbReference type="ARBA" id="ARBA00004123"/>
    </source>
</evidence>
<dbReference type="PROSITE" id="PS50082">
    <property type="entry name" value="WD_REPEATS_2"/>
    <property type="match status" value="1"/>
</dbReference>
<proteinExistence type="inferred from homology"/>
<evidence type="ECO:0000256" key="6">
    <source>
        <dbReference type="ARBA" id="ARBA00022490"/>
    </source>
</evidence>
<evidence type="ECO:0000256" key="9">
    <source>
        <dbReference type="ARBA" id="ARBA00022737"/>
    </source>
</evidence>
<dbReference type="PANTHER" id="PTHR44111">
    <property type="entry name" value="ELONGATOR COMPLEX PROTEIN 2"/>
    <property type="match status" value="1"/>
</dbReference>
<evidence type="ECO:0000313" key="12">
    <source>
        <dbReference type="EMBL" id="KAL3510710.1"/>
    </source>
</evidence>
<feature type="repeat" description="WD" evidence="11">
    <location>
        <begin position="65"/>
        <end position="105"/>
    </location>
</feature>
<keyword evidence="9" id="KW-0677">Repeat</keyword>
<dbReference type="InterPro" id="IPR015943">
    <property type="entry name" value="WD40/YVTN_repeat-like_dom_sf"/>
</dbReference>
<dbReference type="InterPro" id="IPR001680">
    <property type="entry name" value="WD40_rpt"/>
</dbReference>
<evidence type="ECO:0000256" key="11">
    <source>
        <dbReference type="PROSITE-ProRule" id="PRU00221"/>
    </source>
</evidence>
<dbReference type="InterPro" id="IPR036322">
    <property type="entry name" value="WD40_repeat_dom_sf"/>
</dbReference>
<dbReference type="GO" id="GO:0005737">
    <property type="term" value="C:cytoplasm"/>
    <property type="evidence" value="ECO:0007669"/>
    <property type="project" value="UniProtKB-SubCell"/>
</dbReference>
<name>A0ABD2YTM0_9GENT</name>
<dbReference type="Gene3D" id="2.130.10.10">
    <property type="entry name" value="YVTN repeat-like/Quinoprotein amine dehydrogenase"/>
    <property type="match status" value="1"/>
</dbReference>
<dbReference type="SUPFAM" id="SSF50978">
    <property type="entry name" value="WD40 repeat-like"/>
    <property type="match status" value="1"/>
</dbReference>
<evidence type="ECO:0000256" key="2">
    <source>
        <dbReference type="ARBA" id="ARBA00004496"/>
    </source>
</evidence>
<dbReference type="GO" id="GO:0008033">
    <property type="term" value="P:tRNA processing"/>
    <property type="evidence" value="ECO:0007669"/>
    <property type="project" value="UniProtKB-KW"/>
</dbReference>
<reference evidence="12 13" key="1">
    <citation type="submission" date="2024-11" db="EMBL/GenBank/DDBJ databases">
        <title>A near-complete genome assembly of Cinchona calisaya.</title>
        <authorList>
            <person name="Lian D.C."/>
            <person name="Zhao X.W."/>
            <person name="Wei L."/>
        </authorList>
    </citation>
    <scope>NUCLEOTIDE SEQUENCE [LARGE SCALE GENOMIC DNA]</scope>
    <source>
        <tissue evidence="12">Nenye</tissue>
    </source>
</reference>
<dbReference type="InterPro" id="IPR037289">
    <property type="entry name" value="Elp2"/>
</dbReference>
<keyword evidence="6" id="KW-0963">Cytoplasm</keyword>
<dbReference type="EMBL" id="JBJUIK010000012">
    <property type="protein sequence ID" value="KAL3510710.1"/>
    <property type="molecule type" value="Genomic_DNA"/>
</dbReference>
<keyword evidence="7 11" id="KW-0853">WD repeat</keyword>
<dbReference type="PROSITE" id="PS00678">
    <property type="entry name" value="WD_REPEATS_1"/>
    <property type="match status" value="1"/>
</dbReference>
<evidence type="ECO:0000313" key="13">
    <source>
        <dbReference type="Proteomes" id="UP001630127"/>
    </source>
</evidence>
<protein>
    <recommendedName>
        <fullName evidence="5">Elongator complex protein 2</fullName>
    </recommendedName>
</protein>
<dbReference type="GO" id="GO:0005634">
    <property type="term" value="C:nucleus"/>
    <property type="evidence" value="ECO:0007669"/>
    <property type="project" value="UniProtKB-SubCell"/>
</dbReference>
<dbReference type="PANTHER" id="PTHR44111:SF1">
    <property type="entry name" value="ELONGATOR COMPLEX PROTEIN 2"/>
    <property type="match status" value="1"/>
</dbReference>
<dbReference type="AlphaFoldDB" id="A0ABD2YTM0"/>
<keyword evidence="10" id="KW-0539">Nucleus</keyword>
<comment type="similarity">
    <text evidence="4">Belongs to the WD repeat ELP2 family.</text>
</comment>
<dbReference type="Pfam" id="PF00400">
    <property type="entry name" value="WD40"/>
    <property type="match status" value="1"/>
</dbReference>
<organism evidence="12 13">
    <name type="scientific">Cinchona calisaya</name>
    <dbReference type="NCBI Taxonomy" id="153742"/>
    <lineage>
        <taxon>Eukaryota</taxon>
        <taxon>Viridiplantae</taxon>
        <taxon>Streptophyta</taxon>
        <taxon>Embryophyta</taxon>
        <taxon>Tracheophyta</taxon>
        <taxon>Spermatophyta</taxon>
        <taxon>Magnoliopsida</taxon>
        <taxon>eudicotyledons</taxon>
        <taxon>Gunneridae</taxon>
        <taxon>Pentapetalae</taxon>
        <taxon>asterids</taxon>
        <taxon>lamiids</taxon>
        <taxon>Gentianales</taxon>
        <taxon>Rubiaceae</taxon>
        <taxon>Cinchonoideae</taxon>
        <taxon>Cinchoneae</taxon>
        <taxon>Cinchona</taxon>
    </lineage>
</organism>
<dbReference type="Proteomes" id="UP001630127">
    <property type="component" value="Unassembled WGS sequence"/>
</dbReference>